<dbReference type="EMBL" id="BMCH01000005">
    <property type="protein sequence ID" value="GGC34189.1"/>
    <property type="molecule type" value="Genomic_DNA"/>
</dbReference>
<protein>
    <submittedName>
        <fullName evidence="1">Uncharacterized protein</fullName>
    </submittedName>
</protein>
<accession>A0ABQ1M4H1</accession>
<proteinExistence type="predicted"/>
<dbReference type="Proteomes" id="UP000637769">
    <property type="component" value="Unassembled WGS sequence"/>
</dbReference>
<organism evidence="1 2">
    <name type="scientific">Asaia siamensis</name>
    <dbReference type="NCBI Taxonomy" id="110479"/>
    <lineage>
        <taxon>Bacteria</taxon>
        <taxon>Pseudomonadati</taxon>
        <taxon>Pseudomonadota</taxon>
        <taxon>Alphaproteobacteria</taxon>
        <taxon>Acetobacterales</taxon>
        <taxon>Acetobacteraceae</taxon>
        <taxon>Asaia</taxon>
    </lineage>
</organism>
<evidence type="ECO:0000313" key="2">
    <source>
        <dbReference type="Proteomes" id="UP000637769"/>
    </source>
</evidence>
<sequence length="175" mass="19085">MTIPYRLLLRETACRVLLASGTDAGEKVFTARSMPSEAKQLPQIALQVPIDRGESFGRSAPGFRRVAYLVAVGKVSHSSAEKTELALDRLGSQIEYALMQSPALQGMIQQVTEIDLRVQIDASGETFLGMVTVRLGLEYSEYFELTGLPLAEIGGKMSANGNDDFADLRVTFPNQ</sequence>
<keyword evidence="2" id="KW-1185">Reference proteome</keyword>
<comment type="caution">
    <text evidence="1">The sequence shown here is derived from an EMBL/GenBank/DDBJ whole genome shotgun (WGS) entry which is preliminary data.</text>
</comment>
<gene>
    <name evidence="1" type="ORF">GCM10007207_19660</name>
</gene>
<name>A0ABQ1M4H1_9PROT</name>
<reference evidence="2" key="1">
    <citation type="journal article" date="2019" name="Int. J. Syst. Evol. Microbiol.">
        <title>The Global Catalogue of Microorganisms (GCM) 10K type strain sequencing project: providing services to taxonomists for standard genome sequencing and annotation.</title>
        <authorList>
            <consortium name="The Broad Institute Genomics Platform"/>
            <consortium name="The Broad Institute Genome Sequencing Center for Infectious Disease"/>
            <person name="Wu L."/>
            <person name="Ma J."/>
        </authorList>
    </citation>
    <scope>NUCLEOTIDE SEQUENCE [LARGE SCALE GENOMIC DNA]</scope>
    <source>
        <strain evidence="2">CCM 7132</strain>
    </source>
</reference>
<evidence type="ECO:0000313" key="1">
    <source>
        <dbReference type="EMBL" id="GGC34189.1"/>
    </source>
</evidence>